<evidence type="ECO:0000256" key="6">
    <source>
        <dbReference type="ARBA" id="ARBA00023136"/>
    </source>
</evidence>
<keyword evidence="11" id="KW-1185">Reference proteome</keyword>
<evidence type="ECO:0000313" key="11">
    <source>
        <dbReference type="Proteomes" id="UP000183975"/>
    </source>
</evidence>
<reference evidence="10 11" key="1">
    <citation type="submission" date="2016-11" db="EMBL/GenBank/DDBJ databases">
        <authorList>
            <person name="Jaros S."/>
            <person name="Januszkiewicz K."/>
            <person name="Wedrychowicz H."/>
        </authorList>
    </citation>
    <scope>NUCLEOTIDE SEQUENCE [LARGE SCALE GENOMIC DNA]</scope>
    <source>
        <strain evidence="10 11">DSM 14214</strain>
    </source>
</reference>
<proteinExistence type="inferred from homology"/>
<evidence type="ECO:0000256" key="5">
    <source>
        <dbReference type="ARBA" id="ARBA00022989"/>
    </source>
</evidence>
<dbReference type="PANTHER" id="PTHR43840">
    <property type="entry name" value="MITOCHONDRIAL METAL TRANSPORTER 1-RELATED"/>
    <property type="match status" value="1"/>
</dbReference>
<accession>A0A1M6Q3X8</accession>
<keyword evidence="4 7" id="KW-0812">Transmembrane</keyword>
<feature type="transmembrane region" description="Helical" evidence="7">
    <location>
        <begin position="47"/>
        <end position="64"/>
    </location>
</feature>
<dbReference type="InterPro" id="IPR027469">
    <property type="entry name" value="Cation_efflux_TMD_sf"/>
</dbReference>
<keyword evidence="5 7" id="KW-1133">Transmembrane helix</keyword>
<evidence type="ECO:0000313" key="10">
    <source>
        <dbReference type="EMBL" id="SHK14856.1"/>
    </source>
</evidence>
<feature type="transmembrane region" description="Helical" evidence="7">
    <location>
        <begin position="21"/>
        <end position="41"/>
    </location>
</feature>
<dbReference type="InterPro" id="IPR058533">
    <property type="entry name" value="Cation_efflux_TM"/>
</dbReference>
<feature type="domain" description="Cation efflux protein cytoplasmic" evidence="9">
    <location>
        <begin position="218"/>
        <end position="294"/>
    </location>
</feature>
<dbReference type="NCBIfam" id="TIGR01297">
    <property type="entry name" value="CDF"/>
    <property type="match status" value="1"/>
</dbReference>
<dbReference type="Pfam" id="PF16916">
    <property type="entry name" value="ZT_dimer"/>
    <property type="match status" value="1"/>
</dbReference>
<dbReference type="AlphaFoldDB" id="A0A1M6Q3X8"/>
<dbReference type="EMBL" id="FRAH01000017">
    <property type="protein sequence ID" value="SHK14856.1"/>
    <property type="molecule type" value="Genomic_DNA"/>
</dbReference>
<organism evidence="10 11">
    <name type="scientific">Anaerotignum lactatifermentans DSM 14214</name>
    <dbReference type="NCBI Taxonomy" id="1121323"/>
    <lineage>
        <taxon>Bacteria</taxon>
        <taxon>Bacillati</taxon>
        <taxon>Bacillota</taxon>
        <taxon>Clostridia</taxon>
        <taxon>Lachnospirales</taxon>
        <taxon>Anaerotignaceae</taxon>
        <taxon>Anaerotignum</taxon>
    </lineage>
</organism>
<name>A0A1M6Q3X8_9FIRM</name>
<feature type="domain" description="Cation efflux protein transmembrane" evidence="8">
    <location>
        <begin position="20"/>
        <end position="213"/>
    </location>
</feature>
<evidence type="ECO:0000259" key="8">
    <source>
        <dbReference type="Pfam" id="PF01545"/>
    </source>
</evidence>
<comment type="subcellular location">
    <subcellularLocation>
        <location evidence="1">Membrane</location>
        <topology evidence="1">Multi-pass membrane protein</topology>
    </subcellularLocation>
</comment>
<sequence>MTNDLAKQNEKIVMRVSTNSMIVNIILSVFKVAAGFIAHSGAMISDGVHSASDVFSTIIVMVGYKMSAKDSDENHQYGHERMECVAAILLAMVLCVTGFAIGAGGVEKIFGAEASALEVPGKLALAAAILSIVVKEGMYHYTRHAAKQVNSGALMADAWHHRSDALSSVGSLIGISGAMLGFPICDPIASVVISLFIIKASYDIFKDAIDKMMDTACDTETLEKMKSVVEAQNGVMGIDRIQTRQFGARAYVDVEIAADGNLTLTAAHAIAEGVHDAIEENFPEVKHCMVHVNPAVVR</sequence>
<dbReference type="GO" id="GO:0016020">
    <property type="term" value="C:membrane"/>
    <property type="evidence" value="ECO:0007669"/>
    <property type="project" value="UniProtKB-SubCell"/>
</dbReference>
<dbReference type="SUPFAM" id="SSF160240">
    <property type="entry name" value="Cation efflux protein cytoplasmic domain-like"/>
    <property type="match status" value="1"/>
</dbReference>
<dbReference type="GO" id="GO:0008324">
    <property type="term" value="F:monoatomic cation transmembrane transporter activity"/>
    <property type="evidence" value="ECO:0007669"/>
    <property type="project" value="InterPro"/>
</dbReference>
<evidence type="ECO:0000256" key="4">
    <source>
        <dbReference type="ARBA" id="ARBA00022692"/>
    </source>
</evidence>
<dbReference type="Pfam" id="PF01545">
    <property type="entry name" value="Cation_efflux"/>
    <property type="match status" value="1"/>
</dbReference>
<evidence type="ECO:0000256" key="1">
    <source>
        <dbReference type="ARBA" id="ARBA00004141"/>
    </source>
</evidence>
<dbReference type="InterPro" id="IPR027470">
    <property type="entry name" value="Cation_efflux_CTD"/>
</dbReference>
<dbReference type="InterPro" id="IPR050291">
    <property type="entry name" value="CDF_Transporter"/>
</dbReference>
<dbReference type="Gene3D" id="3.30.70.1350">
    <property type="entry name" value="Cation efflux protein, cytoplasmic domain"/>
    <property type="match status" value="1"/>
</dbReference>
<dbReference type="RefSeq" id="WP_072850152.1">
    <property type="nucleotide sequence ID" value="NZ_FRAH01000017.1"/>
</dbReference>
<dbReference type="Proteomes" id="UP000183975">
    <property type="component" value="Unassembled WGS sequence"/>
</dbReference>
<dbReference type="InterPro" id="IPR002524">
    <property type="entry name" value="Cation_efflux"/>
</dbReference>
<gene>
    <name evidence="10" type="ORF">SAMN02745138_01233</name>
</gene>
<dbReference type="PANTHER" id="PTHR43840:SF15">
    <property type="entry name" value="MITOCHONDRIAL METAL TRANSPORTER 1-RELATED"/>
    <property type="match status" value="1"/>
</dbReference>
<evidence type="ECO:0000256" key="3">
    <source>
        <dbReference type="ARBA" id="ARBA00022448"/>
    </source>
</evidence>
<keyword evidence="3" id="KW-0813">Transport</keyword>
<evidence type="ECO:0000259" key="9">
    <source>
        <dbReference type="Pfam" id="PF16916"/>
    </source>
</evidence>
<protein>
    <submittedName>
        <fullName evidence="10">Cation diffusion facilitator family transporter</fullName>
    </submittedName>
</protein>
<dbReference type="GeneID" id="78177126"/>
<comment type="similarity">
    <text evidence="2">Belongs to the cation diffusion facilitator (CDF) transporter (TC 2.A.4) family.</text>
</comment>
<dbReference type="FunFam" id="1.20.1510.10:FF:000006">
    <property type="entry name" value="Divalent cation efflux transporter"/>
    <property type="match status" value="1"/>
</dbReference>
<evidence type="ECO:0000256" key="2">
    <source>
        <dbReference type="ARBA" id="ARBA00008114"/>
    </source>
</evidence>
<dbReference type="InterPro" id="IPR036837">
    <property type="entry name" value="Cation_efflux_CTD_sf"/>
</dbReference>
<dbReference type="SUPFAM" id="SSF161111">
    <property type="entry name" value="Cation efflux protein transmembrane domain-like"/>
    <property type="match status" value="1"/>
</dbReference>
<keyword evidence="6 7" id="KW-0472">Membrane</keyword>
<dbReference type="Gene3D" id="1.20.1510.10">
    <property type="entry name" value="Cation efflux protein transmembrane domain"/>
    <property type="match status" value="1"/>
</dbReference>
<feature type="transmembrane region" description="Helical" evidence="7">
    <location>
        <begin position="84"/>
        <end position="103"/>
    </location>
</feature>
<evidence type="ECO:0000256" key="7">
    <source>
        <dbReference type="SAM" id="Phobius"/>
    </source>
</evidence>